<proteinExistence type="predicted"/>
<sequence length="97" mass="11326">MPSSCSWHQQQLHPHYILLVTLAVFARASFARSYIQCNLGIGRTGAHSLLTPMWTMGSKERRTSPGSRCFPSRRRRWTTLRSRLLARRRQHYGLCIR</sequence>
<dbReference type="Proteomes" id="UP000077266">
    <property type="component" value="Unassembled WGS sequence"/>
</dbReference>
<keyword evidence="2" id="KW-1185">Reference proteome</keyword>
<dbReference type="InParanoid" id="A0A166AET3"/>
<protein>
    <submittedName>
        <fullName evidence="1">Uncharacterized protein</fullName>
    </submittedName>
</protein>
<dbReference type="EMBL" id="KV426032">
    <property type="protein sequence ID" value="KZV91219.1"/>
    <property type="molecule type" value="Genomic_DNA"/>
</dbReference>
<organism evidence="1 2">
    <name type="scientific">Exidia glandulosa HHB12029</name>
    <dbReference type="NCBI Taxonomy" id="1314781"/>
    <lineage>
        <taxon>Eukaryota</taxon>
        <taxon>Fungi</taxon>
        <taxon>Dikarya</taxon>
        <taxon>Basidiomycota</taxon>
        <taxon>Agaricomycotina</taxon>
        <taxon>Agaricomycetes</taxon>
        <taxon>Auriculariales</taxon>
        <taxon>Exidiaceae</taxon>
        <taxon>Exidia</taxon>
    </lineage>
</organism>
<reference evidence="1 2" key="1">
    <citation type="journal article" date="2016" name="Mol. Biol. Evol.">
        <title>Comparative Genomics of Early-Diverging Mushroom-Forming Fungi Provides Insights into the Origins of Lignocellulose Decay Capabilities.</title>
        <authorList>
            <person name="Nagy L.G."/>
            <person name="Riley R."/>
            <person name="Tritt A."/>
            <person name="Adam C."/>
            <person name="Daum C."/>
            <person name="Floudas D."/>
            <person name="Sun H."/>
            <person name="Yadav J.S."/>
            <person name="Pangilinan J."/>
            <person name="Larsson K.H."/>
            <person name="Matsuura K."/>
            <person name="Barry K."/>
            <person name="Labutti K."/>
            <person name="Kuo R."/>
            <person name="Ohm R.A."/>
            <person name="Bhattacharya S.S."/>
            <person name="Shirouzu T."/>
            <person name="Yoshinaga Y."/>
            <person name="Martin F.M."/>
            <person name="Grigoriev I.V."/>
            <person name="Hibbett D.S."/>
        </authorList>
    </citation>
    <scope>NUCLEOTIDE SEQUENCE [LARGE SCALE GENOMIC DNA]</scope>
    <source>
        <strain evidence="1 2">HHB12029</strain>
    </source>
</reference>
<evidence type="ECO:0000313" key="2">
    <source>
        <dbReference type="Proteomes" id="UP000077266"/>
    </source>
</evidence>
<name>A0A166AET3_EXIGL</name>
<evidence type="ECO:0000313" key="1">
    <source>
        <dbReference type="EMBL" id="KZV91219.1"/>
    </source>
</evidence>
<accession>A0A166AET3</accession>
<dbReference type="AlphaFoldDB" id="A0A166AET3"/>
<gene>
    <name evidence="1" type="ORF">EXIGLDRAFT_101956</name>
</gene>